<dbReference type="EMBL" id="JBHUKU010000004">
    <property type="protein sequence ID" value="MFD2458488.1"/>
    <property type="molecule type" value="Genomic_DNA"/>
</dbReference>
<sequence>MATQGKSTAATHEEYLSGLAEPRRGELRALHELVRATVPELAPTMEFGMPGYGRYHYRYASGREGDWALVMLASNKNYISLYVTSVVGDRYLAESYAERLPKASVGKSCVRFKRVSDVDTAVLAELLREAAAHPPGELA</sequence>
<dbReference type="Pfam" id="PF08818">
    <property type="entry name" value="DUF1801"/>
    <property type="match status" value="1"/>
</dbReference>
<dbReference type="Gene3D" id="3.90.1150.200">
    <property type="match status" value="1"/>
</dbReference>
<dbReference type="Proteomes" id="UP001597419">
    <property type="component" value="Unassembled WGS sequence"/>
</dbReference>
<dbReference type="InterPro" id="IPR014922">
    <property type="entry name" value="YdhG-like"/>
</dbReference>
<reference evidence="3" key="1">
    <citation type="journal article" date="2019" name="Int. J. Syst. Evol. Microbiol.">
        <title>The Global Catalogue of Microorganisms (GCM) 10K type strain sequencing project: providing services to taxonomists for standard genome sequencing and annotation.</title>
        <authorList>
            <consortium name="The Broad Institute Genomics Platform"/>
            <consortium name="The Broad Institute Genome Sequencing Center for Infectious Disease"/>
            <person name="Wu L."/>
            <person name="Ma J."/>
        </authorList>
    </citation>
    <scope>NUCLEOTIDE SEQUENCE [LARGE SCALE GENOMIC DNA]</scope>
    <source>
        <strain evidence="3">CGMCC 4.7643</strain>
    </source>
</reference>
<evidence type="ECO:0000313" key="3">
    <source>
        <dbReference type="Proteomes" id="UP001597419"/>
    </source>
</evidence>
<gene>
    <name evidence="2" type="ORF">ACFSYJ_07755</name>
</gene>
<accession>A0ABW5GAI1</accession>
<evidence type="ECO:0000259" key="1">
    <source>
        <dbReference type="Pfam" id="PF08818"/>
    </source>
</evidence>
<keyword evidence="3" id="KW-1185">Reference proteome</keyword>
<evidence type="ECO:0000313" key="2">
    <source>
        <dbReference type="EMBL" id="MFD2458488.1"/>
    </source>
</evidence>
<proteinExistence type="predicted"/>
<protein>
    <submittedName>
        <fullName evidence="2">Iron chaperone</fullName>
    </submittedName>
</protein>
<dbReference type="SUPFAM" id="SSF159888">
    <property type="entry name" value="YdhG-like"/>
    <property type="match status" value="1"/>
</dbReference>
<comment type="caution">
    <text evidence="2">The sequence shown here is derived from an EMBL/GenBank/DDBJ whole genome shotgun (WGS) entry which is preliminary data.</text>
</comment>
<name>A0ABW5GAI1_9PSEU</name>
<organism evidence="2 3">
    <name type="scientific">Amycolatopsis samaneae</name>
    <dbReference type="NCBI Taxonomy" id="664691"/>
    <lineage>
        <taxon>Bacteria</taxon>
        <taxon>Bacillati</taxon>
        <taxon>Actinomycetota</taxon>
        <taxon>Actinomycetes</taxon>
        <taxon>Pseudonocardiales</taxon>
        <taxon>Pseudonocardiaceae</taxon>
        <taxon>Amycolatopsis</taxon>
    </lineage>
</organism>
<feature type="domain" description="YdhG-like" evidence="1">
    <location>
        <begin position="23"/>
        <end position="130"/>
    </location>
</feature>
<dbReference type="RefSeq" id="WP_345387941.1">
    <property type="nucleotide sequence ID" value="NZ_BAABHG010000002.1"/>
</dbReference>